<evidence type="ECO:0000256" key="2">
    <source>
        <dbReference type="SAM" id="MobiDB-lite"/>
    </source>
</evidence>
<dbReference type="InterPro" id="IPR008984">
    <property type="entry name" value="SMAD_FHA_dom_sf"/>
</dbReference>
<organism evidence="4 5">
    <name type="scientific">Saccharopolyspora erythraea</name>
    <name type="common">Streptomyces erythraeus</name>
    <dbReference type="NCBI Taxonomy" id="1836"/>
    <lineage>
        <taxon>Bacteria</taxon>
        <taxon>Bacillati</taxon>
        <taxon>Actinomycetota</taxon>
        <taxon>Actinomycetes</taxon>
        <taxon>Pseudonocardiales</taxon>
        <taxon>Pseudonocardiaceae</taxon>
        <taxon>Saccharopolyspora</taxon>
    </lineage>
</organism>
<dbReference type="InterPro" id="IPR000253">
    <property type="entry name" value="FHA_dom"/>
</dbReference>
<name>A0ABN1C9G4_SACER</name>
<dbReference type="Proteomes" id="UP001500729">
    <property type="component" value="Unassembled WGS sequence"/>
</dbReference>
<feature type="region of interest" description="Disordered" evidence="2">
    <location>
        <begin position="1"/>
        <end position="20"/>
    </location>
</feature>
<reference evidence="4 5" key="1">
    <citation type="journal article" date="2019" name="Int. J. Syst. Evol. Microbiol.">
        <title>The Global Catalogue of Microorganisms (GCM) 10K type strain sequencing project: providing services to taxonomists for standard genome sequencing and annotation.</title>
        <authorList>
            <consortium name="The Broad Institute Genomics Platform"/>
            <consortium name="The Broad Institute Genome Sequencing Center for Infectious Disease"/>
            <person name="Wu L."/>
            <person name="Ma J."/>
        </authorList>
    </citation>
    <scope>NUCLEOTIDE SEQUENCE [LARGE SCALE GENOMIC DNA]</scope>
    <source>
        <strain evidence="4 5">JCM 10303</strain>
    </source>
</reference>
<sequence>MTRTRSDVLSPPDTTGVQATRPGMVIPAARPSEDLVGAPQRLEVGGSAWLVVNRGPDKGSGFAITSATTTIGRHRECDIVLDDVTVSRFHAELIRQDGRYFLADGGSLNGTYLNRQPVDWKRLADGDEIWIGKVRFTFHIA</sequence>
<dbReference type="RefSeq" id="WP_011873970.1">
    <property type="nucleotide sequence ID" value="NZ_BAAAGS010000005.1"/>
</dbReference>
<proteinExistence type="predicted"/>
<evidence type="ECO:0000259" key="3">
    <source>
        <dbReference type="PROSITE" id="PS50006"/>
    </source>
</evidence>
<comment type="caution">
    <text evidence="4">The sequence shown here is derived from an EMBL/GenBank/DDBJ whole genome shotgun (WGS) entry which is preliminary data.</text>
</comment>
<accession>A0ABN1C9G4</accession>
<dbReference type="Gene3D" id="2.60.200.20">
    <property type="match status" value="1"/>
</dbReference>
<evidence type="ECO:0000313" key="5">
    <source>
        <dbReference type="Proteomes" id="UP001500729"/>
    </source>
</evidence>
<protein>
    <recommendedName>
        <fullName evidence="3">FHA domain-containing protein</fullName>
    </recommendedName>
</protein>
<evidence type="ECO:0000313" key="4">
    <source>
        <dbReference type="EMBL" id="GAA0514136.1"/>
    </source>
</evidence>
<dbReference type="SUPFAM" id="SSF49879">
    <property type="entry name" value="SMAD/FHA domain"/>
    <property type="match status" value="1"/>
</dbReference>
<evidence type="ECO:0000256" key="1">
    <source>
        <dbReference type="ARBA" id="ARBA00022553"/>
    </source>
</evidence>
<dbReference type="SMART" id="SM00240">
    <property type="entry name" value="FHA"/>
    <property type="match status" value="1"/>
</dbReference>
<dbReference type="PROSITE" id="PS50006">
    <property type="entry name" value="FHA_DOMAIN"/>
    <property type="match status" value="1"/>
</dbReference>
<keyword evidence="5" id="KW-1185">Reference proteome</keyword>
<dbReference type="Pfam" id="PF00498">
    <property type="entry name" value="FHA"/>
    <property type="match status" value="1"/>
</dbReference>
<gene>
    <name evidence="4" type="ORF">GCM10009533_11310</name>
</gene>
<keyword evidence="1" id="KW-0597">Phosphoprotein</keyword>
<dbReference type="EMBL" id="BAAAGS010000005">
    <property type="protein sequence ID" value="GAA0514136.1"/>
    <property type="molecule type" value="Genomic_DNA"/>
</dbReference>
<dbReference type="PANTHER" id="PTHR23308">
    <property type="entry name" value="NUCLEAR INHIBITOR OF PROTEIN PHOSPHATASE-1"/>
    <property type="match status" value="1"/>
</dbReference>
<dbReference type="InterPro" id="IPR050923">
    <property type="entry name" value="Cell_Proc_Reg/RNA_Proc"/>
</dbReference>
<feature type="domain" description="FHA" evidence="3">
    <location>
        <begin position="69"/>
        <end position="118"/>
    </location>
</feature>